<name>A0A1Y2K8D4_9PROT</name>
<proteinExistence type="predicted"/>
<reference evidence="1 2" key="1">
    <citation type="journal article" date="2016" name="BMC Genomics">
        <title>Combined genomic and structural analyses of a cultured magnetotactic bacterium reveals its niche adaptation to a dynamic environment.</title>
        <authorList>
            <person name="Araujo A.C."/>
            <person name="Morillo V."/>
            <person name="Cypriano J."/>
            <person name="Teixeira L.C."/>
            <person name="Leao P."/>
            <person name="Lyra S."/>
            <person name="Almeida L.G."/>
            <person name="Bazylinski D.A."/>
            <person name="Vasconcellos A.T."/>
            <person name="Abreu F."/>
            <person name="Lins U."/>
        </authorList>
    </citation>
    <scope>NUCLEOTIDE SEQUENCE [LARGE SCALE GENOMIC DNA]</scope>
    <source>
        <strain evidence="1 2">IT-1</strain>
    </source>
</reference>
<dbReference type="AlphaFoldDB" id="A0A1Y2K8D4"/>
<protein>
    <submittedName>
        <fullName evidence="1">Uncharacterized protein</fullName>
    </submittedName>
</protein>
<dbReference type="EMBL" id="LVJN01000015">
    <property type="protein sequence ID" value="OSM06942.1"/>
    <property type="molecule type" value="Genomic_DNA"/>
</dbReference>
<organism evidence="1 2">
    <name type="scientific">Magnetofaba australis IT-1</name>
    <dbReference type="NCBI Taxonomy" id="1434232"/>
    <lineage>
        <taxon>Bacteria</taxon>
        <taxon>Pseudomonadati</taxon>
        <taxon>Pseudomonadota</taxon>
        <taxon>Magnetococcia</taxon>
        <taxon>Magnetococcales</taxon>
        <taxon>Magnetococcaceae</taxon>
        <taxon>Magnetofaba</taxon>
    </lineage>
</organism>
<gene>
    <name evidence="1" type="ORF">MAIT1_00169</name>
</gene>
<dbReference type="STRING" id="1434232.MAIT1_00169"/>
<sequence length="78" mass="8211">MRAVAHRLGGQLGEDLGVDLEHVAAFEGNDAHPLLSKAAVFGLIGAGVEHLYVAEFGHDRLLQASSNKLAISDGHARI</sequence>
<dbReference type="Proteomes" id="UP000194003">
    <property type="component" value="Unassembled WGS sequence"/>
</dbReference>
<accession>A0A1Y2K8D4</accession>
<comment type="caution">
    <text evidence="1">The sequence shown here is derived from an EMBL/GenBank/DDBJ whole genome shotgun (WGS) entry which is preliminary data.</text>
</comment>
<keyword evidence="2" id="KW-1185">Reference proteome</keyword>
<evidence type="ECO:0000313" key="1">
    <source>
        <dbReference type="EMBL" id="OSM06942.1"/>
    </source>
</evidence>
<evidence type="ECO:0000313" key="2">
    <source>
        <dbReference type="Proteomes" id="UP000194003"/>
    </source>
</evidence>